<feature type="domain" description="Threonyl/alanyl tRNA synthetase SAD" evidence="4">
    <location>
        <begin position="108"/>
        <end position="154"/>
    </location>
</feature>
<evidence type="ECO:0000256" key="1">
    <source>
        <dbReference type="ARBA" id="ARBA00001947"/>
    </source>
</evidence>
<dbReference type="SUPFAM" id="SSF55186">
    <property type="entry name" value="ThrRS/AlaRS common domain"/>
    <property type="match status" value="1"/>
</dbReference>
<dbReference type="PANTHER" id="PTHR43462">
    <property type="entry name" value="ALANYL-TRNA EDITING PROTEIN"/>
    <property type="match status" value="1"/>
</dbReference>
<evidence type="ECO:0000256" key="3">
    <source>
        <dbReference type="ARBA" id="ARBA00022833"/>
    </source>
</evidence>
<dbReference type="PANTHER" id="PTHR43462:SF1">
    <property type="entry name" value="ALANYL-TRNA EDITING PROTEIN AARSD1"/>
    <property type="match status" value="1"/>
</dbReference>
<dbReference type="SMART" id="SM00863">
    <property type="entry name" value="tRNA_SAD"/>
    <property type="match status" value="1"/>
</dbReference>
<keyword evidence="5" id="KW-0436">Ligase</keyword>
<dbReference type="GO" id="GO:0043039">
    <property type="term" value="P:tRNA aminoacylation"/>
    <property type="evidence" value="ECO:0007669"/>
    <property type="project" value="InterPro"/>
</dbReference>
<proteinExistence type="predicted"/>
<sequence>MEVDNYTFNVHNKEEFPPAHTAEHLLNQLMVRMFGTERSRNAHIERKKSKMTFVLQQKPSRKEEKAITDEMNRLIEEDLPVTYELVERNNLPENVTLERLPEDASEKIRLVRIGNYDVCPCIGKHVRSTKQIGKFELLGTNWDEHSKSFRIRFKVIP</sequence>
<gene>
    <name evidence="5" type="primary">alaS_2</name>
    <name evidence="5" type="ORF">NCTC13043_00798</name>
</gene>
<dbReference type="GeneID" id="78572292"/>
<reference evidence="5 6" key="1">
    <citation type="submission" date="2018-06" db="EMBL/GenBank/DDBJ databases">
        <authorList>
            <consortium name="Pathogen Informatics"/>
            <person name="Doyle S."/>
        </authorList>
    </citation>
    <scope>NUCLEOTIDE SEQUENCE [LARGE SCALE GENOMIC DNA]</scope>
    <source>
        <strain evidence="5 6">NCTC13043</strain>
    </source>
</reference>
<dbReference type="AlphaFoldDB" id="A0A379F0P1"/>
<evidence type="ECO:0000259" key="4">
    <source>
        <dbReference type="SMART" id="SM00863"/>
    </source>
</evidence>
<organism evidence="5 6">
    <name type="scientific">Prevotella pallens</name>
    <dbReference type="NCBI Taxonomy" id="60133"/>
    <lineage>
        <taxon>Bacteria</taxon>
        <taxon>Pseudomonadati</taxon>
        <taxon>Bacteroidota</taxon>
        <taxon>Bacteroidia</taxon>
        <taxon>Bacteroidales</taxon>
        <taxon>Prevotellaceae</taxon>
        <taxon>Prevotella</taxon>
    </lineage>
</organism>
<dbReference type="Proteomes" id="UP000254235">
    <property type="component" value="Unassembled WGS sequence"/>
</dbReference>
<dbReference type="Gene3D" id="3.30.980.10">
    <property type="entry name" value="Threonyl-trna Synthetase, Chain A, domain 2"/>
    <property type="match status" value="1"/>
</dbReference>
<dbReference type="InterPro" id="IPR051335">
    <property type="entry name" value="Alanyl-tRNA_Editing_Enzymes"/>
</dbReference>
<keyword evidence="2" id="KW-0479">Metal-binding</keyword>
<accession>A0A379F0P1</accession>
<dbReference type="Pfam" id="PF07973">
    <property type="entry name" value="tRNA_SAD"/>
    <property type="match status" value="1"/>
</dbReference>
<dbReference type="OrthoDB" id="9812949at2"/>
<dbReference type="GO" id="GO:0002161">
    <property type="term" value="F:aminoacyl-tRNA deacylase activity"/>
    <property type="evidence" value="ECO:0007669"/>
    <property type="project" value="UniProtKB-ARBA"/>
</dbReference>
<dbReference type="InterPro" id="IPR012947">
    <property type="entry name" value="tRNA_SAD"/>
</dbReference>
<name>A0A379F0P1_9BACT</name>
<dbReference type="GO" id="GO:0046872">
    <property type="term" value="F:metal ion binding"/>
    <property type="evidence" value="ECO:0007669"/>
    <property type="project" value="UniProtKB-KW"/>
</dbReference>
<evidence type="ECO:0000313" key="6">
    <source>
        <dbReference type="Proteomes" id="UP000254235"/>
    </source>
</evidence>
<dbReference type="GO" id="GO:0005524">
    <property type="term" value="F:ATP binding"/>
    <property type="evidence" value="ECO:0007669"/>
    <property type="project" value="InterPro"/>
</dbReference>
<dbReference type="RefSeq" id="WP_115083091.1">
    <property type="nucleotide sequence ID" value="NZ_CAJPLF010000035.1"/>
</dbReference>
<dbReference type="InterPro" id="IPR018163">
    <property type="entry name" value="Thr/Ala-tRNA-synth_IIc_edit"/>
</dbReference>
<dbReference type="EMBL" id="UGTP01000001">
    <property type="protein sequence ID" value="SUC12201.1"/>
    <property type="molecule type" value="Genomic_DNA"/>
</dbReference>
<dbReference type="GO" id="GO:0004813">
    <property type="term" value="F:alanine-tRNA ligase activity"/>
    <property type="evidence" value="ECO:0007669"/>
    <property type="project" value="UniProtKB-EC"/>
</dbReference>
<protein>
    <submittedName>
        <fullName evidence="5">Alanine--tRNA ligase</fullName>
        <ecNumber evidence="5">6.1.1.7</ecNumber>
    </submittedName>
</protein>
<evidence type="ECO:0000313" key="5">
    <source>
        <dbReference type="EMBL" id="SUC12201.1"/>
    </source>
</evidence>
<comment type="cofactor">
    <cofactor evidence="1">
        <name>Zn(2+)</name>
        <dbReference type="ChEBI" id="CHEBI:29105"/>
    </cofactor>
</comment>
<keyword evidence="3" id="KW-0862">Zinc</keyword>
<evidence type="ECO:0000256" key="2">
    <source>
        <dbReference type="ARBA" id="ARBA00022723"/>
    </source>
</evidence>
<dbReference type="EC" id="6.1.1.7" evidence="5"/>